<feature type="region of interest" description="Disordered" evidence="4">
    <location>
        <begin position="601"/>
        <end position="621"/>
    </location>
</feature>
<keyword evidence="7" id="KW-0808">Transferase</keyword>
<keyword evidence="8" id="KW-1185">Reference proteome</keyword>
<keyword evidence="5" id="KW-0472">Membrane</keyword>
<dbReference type="CDD" id="cd00082">
    <property type="entry name" value="HisKA"/>
    <property type="match status" value="1"/>
</dbReference>
<dbReference type="RefSeq" id="WP_354433476.1">
    <property type="nucleotide sequence ID" value="NZ_JBEPLY010000003.1"/>
</dbReference>
<keyword evidence="5" id="KW-0812">Transmembrane</keyword>
<organism evidence="7 8">
    <name type="scientific">Martelella mangrovi</name>
    <dbReference type="NCBI Taxonomy" id="1397477"/>
    <lineage>
        <taxon>Bacteria</taxon>
        <taxon>Pseudomonadati</taxon>
        <taxon>Pseudomonadota</taxon>
        <taxon>Alphaproteobacteria</taxon>
        <taxon>Hyphomicrobiales</taxon>
        <taxon>Aurantimonadaceae</taxon>
        <taxon>Martelella</taxon>
    </lineage>
</organism>
<dbReference type="Proteomes" id="UP001549164">
    <property type="component" value="Unassembled WGS sequence"/>
</dbReference>
<protein>
    <recommendedName>
        <fullName evidence="2">histidine kinase</fullName>
        <ecNumber evidence="2">2.7.13.3</ecNumber>
    </recommendedName>
</protein>
<feature type="domain" description="PdeA-like PAS" evidence="6">
    <location>
        <begin position="265"/>
        <end position="345"/>
    </location>
</feature>
<accession>A0ABV2I8M1</accession>
<comment type="caution">
    <text evidence="7">The sequence shown here is derived from an EMBL/GenBank/DDBJ whole genome shotgun (WGS) entry which is preliminary data.</text>
</comment>
<dbReference type="Pfam" id="PF21815">
    <property type="entry name" value="PAS_PdeA"/>
    <property type="match status" value="1"/>
</dbReference>
<keyword evidence="3" id="KW-0175">Coiled coil</keyword>
<reference evidence="7 8" key="1">
    <citation type="submission" date="2024-06" db="EMBL/GenBank/DDBJ databases">
        <title>Genomic Encyclopedia of Type Strains, Phase IV (KMG-IV): sequencing the most valuable type-strain genomes for metagenomic binning, comparative biology and taxonomic classification.</title>
        <authorList>
            <person name="Goeker M."/>
        </authorList>
    </citation>
    <scope>NUCLEOTIDE SEQUENCE [LARGE SCALE GENOMIC DNA]</scope>
    <source>
        <strain evidence="7 8">DSM 28102</strain>
    </source>
</reference>
<keyword evidence="5" id="KW-1133">Transmembrane helix</keyword>
<dbReference type="Gene3D" id="1.10.287.130">
    <property type="match status" value="1"/>
</dbReference>
<dbReference type="EMBL" id="JBEPLY010000003">
    <property type="protein sequence ID" value="MET3599262.1"/>
    <property type="molecule type" value="Genomic_DNA"/>
</dbReference>
<feature type="transmembrane region" description="Helical" evidence="5">
    <location>
        <begin position="55"/>
        <end position="73"/>
    </location>
</feature>
<comment type="catalytic activity">
    <reaction evidence="1">
        <text>ATP + protein L-histidine = ADP + protein N-phospho-L-histidine.</text>
        <dbReference type="EC" id="2.7.13.3"/>
    </reaction>
</comment>
<gene>
    <name evidence="7" type="ORF">ABID12_001193</name>
</gene>
<feature type="transmembrane region" description="Helical" evidence="5">
    <location>
        <begin position="219"/>
        <end position="241"/>
    </location>
</feature>
<dbReference type="InterPro" id="IPR003661">
    <property type="entry name" value="HisK_dim/P_dom"/>
</dbReference>
<keyword evidence="7" id="KW-0418">Kinase</keyword>
<dbReference type="Gene3D" id="3.30.450.20">
    <property type="entry name" value="PAS domain"/>
    <property type="match status" value="1"/>
</dbReference>
<feature type="coiled-coil region" evidence="3">
    <location>
        <begin position="482"/>
        <end position="512"/>
    </location>
</feature>
<name>A0ABV2I8M1_9HYPH</name>
<evidence type="ECO:0000313" key="7">
    <source>
        <dbReference type="EMBL" id="MET3599262.1"/>
    </source>
</evidence>
<dbReference type="GO" id="GO:0004673">
    <property type="term" value="F:protein histidine kinase activity"/>
    <property type="evidence" value="ECO:0007669"/>
    <property type="project" value="UniProtKB-EC"/>
</dbReference>
<evidence type="ECO:0000256" key="1">
    <source>
        <dbReference type="ARBA" id="ARBA00000085"/>
    </source>
</evidence>
<evidence type="ECO:0000256" key="3">
    <source>
        <dbReference type="SAM" id="Coils"/>
    </source>
</evidence>
<dbReference type="InterPro" id="IPR048820">
    <property type="entry name" value="PdeA-like_PAS"/>
</dbReference>
<evidence type="ECO:0000256" key="2">
    <source>
        <dbReference type="ARBA" id="ARBA00012438"/>
    </source>
</evidence>
<sequence length="621" mass="67080">MKRSDLWDEPAVNGRLRAGFTARQASSNQEQSGFPALGVLAAANRPAIEQALKKAIPFLIIAFLICVAAARGFSLMASHARMEDAVRQATELTSAMALAALEDQPALFEPVNAADANDRLQALTALTTAAPDTDLLMIDTTGTVLAATAARADLLGRSLASVFPELTSARHPRTAGQVVETRIDGAPYQVSMHLVGSGGGMVVALHAMERMNAFWRAEVNLNVTLFAAMALLLLVVVYAYYTQISRAEATTDLMSTERRAHDVMLANGEAGLWSFTPANRRAVLDGSASAALGLGSKARELSYRDLLGLVHPDDRCGLSRKLHPCDDGLIEADLRIRQNDGHYVLFAIRAHAAKKAGTVTVSGAAIRVASDRHRALEAATRRAGMLETAFDALPQPLALWRKDGSLDLANHAFKAAYDLDGANAPIRRDLLDTEEHDRPVVVRRAHGDNIDATEIRTARGEWMQLAERCFANGSSLTVGTDITRFKEEQGRLQAEQERLREKVSAMASARRKLELRCASLERAQERQADTPALTTGTETAATPCVSAEIRTSLTAVLGFSELMIAETEKTRSPDGKLCEYARHIHDGGKALHALVERLENNGTESVSDSSQDGPVVRRIVA</sequence>
<evidence type="ECO:0000313" key="8">
    <source>
        <dbReference type="Proteomes" id="UP001549164"/>
    </source>
</evidence>
<dbReference type="EC" id="2.7.13.3" evidence="2"/>
<evidence type="ECO:0000256" key="5">
    <source>
        <dbReference type="SAM" id="Phobius"/>
    </source>
</evidence>
<evidence type="ECO:0000259" key="6">
    <source>
        <dbReference type="Pfam" id="PF21815"/>
    </source>
</evidence>
<feature type="compositionally biased region" description="Polar residues" evidence="4">
    <location>
        <begin position="601"/>
        <end position="612"/>
    </location>
</feature>
<evidence type="ECO:0000256" key="4">
    <source>
        <dbReference type="SAM" id="MobiDB-lite"/>
    </source>
</evidence>
<proteinExistence type="predicted"/>